<feature type="non-terminal residue" evidence="1">
    <location>
        <position position="1"/>
    </location>
</feature>
<reference evidence="1" key="1">
    <citation type="submission" date="2022-08" db="EMBL/GenBank/DDBJ databases">
        <authorList>
            <person name="Kallberg Y."/>
            <person name="Tangrot J."/>
            <person name="Rosling A."/>
        </authorList>
    </citation>
    <scope>NUCLEOTIDE SEQUENCE</scope>
    <source>
        <strain evidence="1">Wild A</strain>
    </source>
</reference>
<protein>
    <submittedName>
        <fullName evidence="1">4009_t:CDS:1</fullName>
    </submittedName>
</protein>
<evidence type="ECO:0000313" key="2">
    <source>
        <dbReference type="Proteomes" id="UP001153678"/>
    </source>
</evidence>
<organism evidence="1 2">
    <name type="scientific">Funneliformis geosporum</name>
    <dbReference type="NCBI Taxonomy" id="1117311"/>
    <lineage>
        <taxon>Eukaryota</taxon>
        <taxon>Fungi</taxon>
        <taxon>Fungi incertae sedis</taxon>
        <taxon>Mucoromycota</taxon>
        <taxon>Glomeromycotina</taxon>
        <taxon>Glomeromycetes</taxon>
        <taxon>Glomerales</taxon>
        <taxon>Glomeraceae</taxon>
        <taxon>Funneliformis</taxon>
    </lineage>
</organism>
<dbReference type="EMBL" id="CAMKVN010012515">
    <property type="protein sequence ID" value="CAI2195492.1"/>
    <property type="molecule type" value="Genomic_DNA"/>
</dbReference>
<sequence length="55" mass="6134">QTVTLRRPVFSSLLTTFKANPISHSNVNTLLEVEINVIPLSNAKISLEILQNETE</sequence>
<dbReference type="Proteomes" id="UP001153678">
    <property type="component" value="Unassembled WGS sequence"/>
</dbReference>
<keyword evidence="2" id="KW-1185">Reference proteome</keyword>
<dbReference type="AlphaFoldDB" id="A0A9W4WYC8"/>
<proteinExistence type="predicted"/>
<comment type="caution">
    <text evidence="1">The sequence shown here is derived from an EMBL/GenBank/DDBJ whole genome shotgun (WGS) entry which is preliminary data.</text>
</comment>
<accession>A0A9W4WYC8</accession>
<evidence type="ECO:0000313" key="1">
    <source>
        <dbReference type="EMBL" id="CAI2195492.1"/>
    </source>
</evidence>
<gene>
    <name evidence="1" type="ORF">FWILDA_LOCUS17103</name>
</gene>
<name>A0A9W4WYC8_9GLOM</name>